<accession>A0A1H7C0F5</accession>
<sequence>MLELKNICFEVLQEGKVKQILSGINLKLQDEKFTVITGPNGSGKSTLAKIIIGIEKPTSGEIFFNGINITNFSITERAQAGMSFAFQQPVRFKGITVRDLIQLAAGRCCDEQKLCSYLLEVGLCARDYMEREVDASLSGGELKRIEIATIIAKQNTKLAVFDEPEAGIDLWSFHKLIRVFEKMHKAKKRAILIISHQERILNIADEIILISNGQVKKIGTRDEILPEMMDIVGNCKFYQSEDAVE</sequence>
<keyword evidence="1" id="KW-0547">Nucleotide-binding</keyword>
<dbReference type="Proteomes" id="UP000199662">
    <property type="component" value="Unassembled WGS sequence"/>
</dbReference>
<protein>
    <submittedName>
        <fullName evidence="4">Iron-regulated ABC transporter ATPase subunit SufC</fullName>
    </submittedName>
</protein>
<dbReference type="PANTHER" id="PTHR43514:SF11">
    <property type="entry name" value="ABC TRANSPORTER RELATED"/>
    <property type="match status" value="1"/>
</dbReference>
<dbReference type="AlphaFoldDB" id="A0A1H7C0F5"/>
<keyword evidence="5" id="KW-1185">Reference proteome</keyword>
<dbReference type="SMART" id="SM00382">
    <property type="entry name" value="AAA"/>
    <property type="match status" value="1"/>
</dbReference>
<name>A0A1H7C0F5_9FIRM</name>
<dbReference type="InterPro" id="IPR003593">
    <property type="entry name" value="AAA+_ATPase"/>
</dbReference>
<dbReference type="PANTHER" id="PTHR43514">
    <property type="entry name" value="ABC TRANSPORTER I FAMILY MEMBER 10"/>
    <property type="match status" value="1"/>
</dbReference>
<dbReference type="EMBL" id="FNZK01000017">
    <property type="protein sequence ID" value="SEJ80462.1"/>
    <property type="molecule type" value="Genomic_DNA"/>
</dbReference>
<feature type="domain" description="ABC transporter" evidence="3">
    <location>
        <begin position="2"/>
        <end position="237"/>
    </location>
</feature>
<evidence type="ECO:0000256" key="1">
    <source>
        <dbReference type="ARBA" id="ARBA00022741"/>
    </source>
</evidence>
<dbReference type="InterPro" id="IPR027417">
    <property type="entry name" value="P-loop_NTPase"/>
</dbReference>
<evidence type="ECO:0000313" key="5">
    <source>
        <dbReference type="Proteomes" id="UP000199662"/>
    </source>
</evidence>
<dbReference type="InterPro" id="IPR017871">
    <property type="entry name" value="ABC_transporter-like_CS"/>
</dbReference>
<dbReference type="PROSITE" id="PS50893">
    <property type="entry name" value="ABC_TRANSPORTER_2"/>
    <property type="match status" value="1"/>
</dbReference>
<gene>
    <name evidence="4" type="ORF">SAMN05660742_117116</name>
</gene>
<dbReference type="PROSITE" id="PS00211">
    <property type="entry name" value="ABC_TRANSPORTER_1"/>
    <property type="match status" value="1"/>
</dbReference>
<dbReference type="Gene3D" id="3.40.50.300">
    <property type="entry name" value="P-loop containing nucleotide triphosphate hydrolases"/>
    <property type="match status" value="1"/>
</dbReference>
<reference evidence="5" key="1">
    <citation type="submission" date="2016-10" db="EMBL/GenBank/DDBJ databases">
        <authorList>
            <person name="Varghese N."/>
            <person name="Submissions S."/>
        </authorList>
    </citation>
    <scope>NUCLEOTIDE SEQUENCE [LARGE SCALE GENOMIC DNA]</scope>
    <source>
        <strain evidence="5">DSM 2179</strain>
    </source>
</reference>
<organism evidence="4 5">
    <name type="scientific">Propionispira arboris</name>
    <dbReference type="NCBI Taxonomy" id="84035"/>
    <lineage>
        <taxon>Bacteria</taxon>
        <taxon>Bacillati</taxon>
        <taxon>Bacillota</taxon>
        <taxon>Negativicutes</taxon>
        <taxon>Selenomonadales</taxon>
        <taxon>Selenomonadaceae</taxon>
        <taxon>Propionispira</taxon>
    </lineage>
</organism>
<evidence type="ECO:0000256" key="2">
    <source>
        <dbReference type="ARBA" id="ARBA00022840"/>
    </source>
</evidence>
<dbReference type="Pfam" id="PF00005">
    <property type="entry name" value="ABC_tran"/>
    <property type="match status" value="1"/>
</dbReference>
<dbReference type="RefSeq" id="WP_091833770.1">
    <property type="nucleotide sequence ID" value="NZ_FNZK01000017.1"/>
</dbReference>
<evidence type="ECO:0000313" key="4">
    <source>
        <dbReference type="EMBL" id="SEJ80462.1"/>
    </source>
</evidence>
<proteinExistence type="predicted"/>
<dbReference type="GO" id="GO:0016887">
    <property type="term" value="F:ATP hydrolysis activity"/>
    <property type="evidence" value="ECO:0007669"/>
    <property type="project" value="InterPro"/>
</dbReference>
<keyword evidence="2" id="KW-0067">ATP-binding</keyword>
<dbReference type="InterPro" id="IPR003439">
    <property type="entry name" value="ABC_transporter-like_ATP-bd"/>
</dbReference>
<dbReference type="GO" id="GO:0005524">
    <property type="term" value="F:ATP binding"/>
    <property type="evidence" value="ECO:0007669"/>
    <property type="project" value="UniProtKB-KW"/>
</dbReference>
<dbReference type="STRING" id="84035.SAMN05660742_117116"/>
<dbReference type="InterPro" id="IPR050334">
    <property type="entry name" value="Molybdenum_import_ModC"/>
</dbReference>
<evidence type="ECO:0000259" key="3">
    <source>
        <dbReference type="PROSITE" id="PS50893"/>
    </source>
</evidence>
<dbReference type="SUPFAM" id="SSF52540">
    <property type="entry name" value="P-loop containing nucleoside triphosphate hydrolases"/>
    <property type="match status" value="1"/>
</dbReference>